<feature type="domain" description="DUF1330" evidence="1">
    <location>
        <begin position="2"/>
        <end position="95"/>
    </location>
</feature>
<gene>
    <name evidence="2" type="ORF">D3H34_07110</name>
</gene>
<keyword evidence="3" id="KW-1185">Reference proteome</keyword>
<dbReference type="OrthoDB" id="516779at2"/>
<evidence type="ECO:0000313" key="2">
    <source>
        <dbReference type="EMBL" id="RIX83198.1"/>
    </source>
</evidence>
<dbReference type="InterPro" id="IPR011008">
    <property type="entry name" value="Dimeric_a/b-barrel"/>
</dbReference>
<dbReference type="SUPFAM" id="SSF54909">
    <property type="entry name" value="Dimeric alpha+beta barrel"/>
    <property type="match status" value="1"/>
</dbReference>
<sequence>MPAYLVVRTVSITDPLQYEKYRRVAAPIVARYGGKYLIRGSNENVLEGAHEPQRMTIIEFEDEGQLLSFWNSPEYSEARNIRLPAGTLHVGSVPGFTGN</sequence>
<dbReference type="Pfam" id="PF07045">
    <property type="entry name" value="DUF1330"/>
    <property type="match status" value="1"/>
</dbReference>
<dbReference type="AlphaFoldDB" id="A0A9X8D778"/>
<dbReference type="Gene3D" id="3.30.70.100">
    <property type="match status" value="1"/>
</dbReference>
<dbReference type="EMBL" id="QXMN01000005">
    <property type="protein sequence ID" value="RIX83198.1"/>
    <property type="molecule type" value="Genomic_DNA"/>
</dbReference>
<protein>
    <submittedName>
        <fullName evidence="2">DUF1330 domain-containing protein</fullName>
    </submittedName>
</protein>
<dbReference type="InterPro" id="IPR010753">
    <property type="entry name" value="DUF1330"/>
</dbReference>
<name>A0A9X8D778_9BURK</name>
<dbReference type="PANTHER" id="PTHR41521:SF4">
    <property type="entry name" value="BLR0684 PROTEIN"/>
    <property type="match status" value="1"/>
</dbReference>
<organism evidence="2 3">
    <name type="scientific">Acidovorax cavernicola</name>
    <dbReference type="NCBI Taxonomy" id="1675792"/>
    <lineage>
        <taxon>Bacteria</taxon>
        <taxon>Pseudomonadati</taxon>
        <taxon>Pseudomonadota</taxon>
        <taxon>Betaproteobacteria</taxon>
        <taxon>Burkholderiales</taxon>
        <taxon>Comamonadaceae</taxon>
        <taxon>Acidovorax</taxon>
    </lineage>
</organism>
<evidence type="ECO:0000313" key="3">
    <source>
        <dbReference type="Proteomes" id="UP000265619"/>
    </source>
</evidence>
<proteinExistence type="predicted"/>
<accession>A0A9X8D778</accession>
<evidence type="ECO:0000259" key="1">
    <source>
        <dbReference type="Pfam" id="PF07045"/>
    </source>
</evidence>
<reference evidence="2 3" key="1">
    <citation type="submission" date="2018-09" db="EMBL/GenBank/DDBJ databases">
        <title>Acidovorax cavernicola nov. sp. isolated from Gruta de las Maravillas (Aracena, Spain).</title>
        <authorList>
            <person name="Jurado V."/>
            <person name="Gutierrez-Patricio S."/>
            <person name="Gonzalez-Pimentel J.L."/>
            <person name="Miller A.Z."/>
            <person name="Laiz L."/>
            <person name="Saiz-Jimenez C."/>
        </authorList>
    </citation>
    <scope>NUCLEOTIDE SEQUENCE [LARGE SCALE GENOMIC DNA]</scope>
    <source>
        <strain evidence="2 3">1011MAR4D40.2</strain>
    </source>
</reference>
<dbReference type="RefSeq" id="WP_119552741.1">
    <property type="nucleotide sequence ID" value="NZ_QXMN01000005.1"/>
</dbReference>
<comment type="caution">
    <text evidence="2">The sequence shown here is derived from an EMBL/GenBank/DDBJ whole genome shotgun (WGS) entry which is preliminary data.</text>
</comment>
<dbReference type="Proteomes" id="UP000265619">
    <property type="component" value="Unassembled WGS sequence"/>
</dbReference>
<dbReference type="PANTHER" id="PTHR41521">
    <property type="match status" value="1"/>
</dbReference>